<dbReference type="InterPro" id="IPR004843">
    <property type="entry name" value="Calcineurin-like_PHP"/>
</dbReference>
<dbReference type="Gene3D" id="3.60.21.10">
    <property type="match status" value="1"/>
</dbReference>
<dbReference type="GO" id="GO:0004527">
    <property type="term" value="F:exonuclease activity"/>
    <property type="evidence" value="ECO:0007669"/>
    <property type="project" value="UniProtKB-KW"/>
</dbReference>
<keyword evidence="2" id="KW-0269">Exonuclease</keyword>
<dbReference type="EMBL" id="JAAYYV010000183">
    <property type="protein sequence ID" value="NLF54109.1"/>
    <property type="molecule type" value="Genomic_DNA"/>
</dbReference>
<dbReference type="PANTHER" id="PTHR30337:SF0">
    <property type="entry name" value="NUCLEASE SBCCD SUBUNIT D"/>
    <property type="match status" value="1"/>
</dbReference>
<accession>A0A7X7LVE5</accession>
<feature type="non-terminal residue" evidence="2">
    <location>
        <position position="55"/>
    </location>
</feature>
<dbReference type="Pfam" id="PF00149">
    <property type="entry name" value="Metallophos"/>
    <property type="match status" value="1"/>
</dbReference>
<evidence type="ECO:0000313" key="3">
    <source>
        <dbReference type="Proteomes" id="UP000536534"/>
    </source>
</evidence>
<evidence type="ECO:0000313" key="2">
    <source>
        <dbReference type="EMBL" id="NLF54109.1"/>
    </source>
</evidence>
<sequence length="55" mass="6233">MRFLHTSDWHLGRVYHGVSLLEDQAAVLRDFVRLAAARRPDAVLVAGDIYDRSVP</sequence>
<reference evidence="2 3" key="1">
    <citation type="journal article" date="2020" name="Biotechnol. Biofuels">
        <title>New insights from the biogas microbiome by comprehensive genome-resolved metagenomics of nearly 1600 species originating from multiple anaerobic digesters.</title>
        <authorList>
            <person name="Campanaro S."/>
            <person name="Treu L."/>
            <person name="Rodriguez-R L.M."/>
            <person name="Kovalovszki A."/>
            <person name="Ziels R.M."/>
            <person name="Maus I."/>
            <person name="Zhu X."/>
            <person name="Kougias P.G."/>
            <person name="Basile A."/>
            <person name="Luo G."/>
            <person name="Schluter A."/>
            <person name="Konstantinidis K.T."/>
            <person name="Angelidaki I."/>
        </authorList>
    </citation>
    <scope>NUCLEOTIDE SEQUENCE [LARGE SCALE GENOMIC DNA]</scope>
    <source>
        <strain evidence="2">AS06rmzACSIP_256</strain>
    </source>
</reference>
<dbReference type="Proteomes" id="UP000536534">
    <property type="component" value="Unassembled WGS sequence"/>
</dbReference>
<evidence type="ECO:0000259" key="1">
    <source>
        <dbReference type="Pfam" id="PF00149"/>
    </source>
</evidence>
<keyword evidence="2" id="KW-0378">Hydrolase</keyword>
<dbReference type="InterPro" id="IPR029052">
    <property type="entry name" value="Metallo-depent_PP-like"/>
</dbReference>
<dbReference type="SUPFAM" id="SSF56300">
    <property type="entry name" value="Metallo-dependent phosphatases"/>
    <property type="match status" value="1"/>
</dbReference>
<name>A0A7X7LVE5_9RHOO</name>
<keyword evidence="2" id="KW-0540">Nuclease</keyword>
<dbReference type="InterPro" id="IPR050535">
    <property type="entry name" value="DNA_Repair-Maintenance_Comp"/>
</dbReference>
<dbReference type="AlphaFoldDB" id="A0A7X7LVE5"/>
<protein>
    <submittedName>
        <fullName evidence="2">Exonuclease sbcCD subunit D</fullName>
    </submittedName>
</protein>
<comment type="caution">
    <text evidence="2">The sequence shown here is derived from an EMBL/GenBank/DDBJ whole genome shotgun (WGS) entry which is preliminary data.</text>
</comment>
<organism evidence="2 3">
    <name type="scientific">Thauera phenolivorans</name>
    <dbReference type="NCBI Taxonomy" id="1792543"/>
    <lineage>
        <taxon>Bacteria</taxon>
        <taxon>Pseudomonadati</taxon>
        <taxon>Pseudomonadota</taxon>
        <taxon>Betaproteobacteria</taxon>
        <taxon>Rhodocyclales</taxon>
        <taxon>Zoogloeaceae</taxon>
        <taxon>Thauera</taxon>
    </lineage>
</organism>
<gene>
    <name evidence="2" type="ORF">GX576_06890</name>
</gene>
<dbReference type="PANTHER" id="PTHR30337">
    <property type="entry name" value="COMPONENT OF ATP-DEPENDENT DSDNA EXONUCLEASE"/>
    <property type="match status" value="1"/>
</dbReference>
<proteinExistence type="predicted"/>
<feature type="domain" description="Calcineurin-like phosphoesterase" evidence="1">
    <location>
        <begin position="1"/>
        <end position="53"/>
    </location>
</feature>